<dbReference type="OrthoDB" id="4416902at2"/>
<keyword evidence="2" id="KW-1185">Reference proteome</keyword>
<organism evidence="1 2">
    <name type="scientific">Corynebacterium urogenitale</name>
    <dbReference type="NCBI Taxonomy" id="2487892"/>
    <lineage>
        <taxon>Bacteria</taxon>
        <taxon>Bacillati</taxon>
        <taxon>Actinomycetota</taxon>
        <taxon>Actinomycetes</taxon>
        <taxon>Mycobacteriales</taxon>
        <taxon>Corynebacteriaceae</taxon>
        <taxon>Corynebacterium</taxon>
    </lineage>
</organism>
<dbReference type="Proteomes" id="UP000326711">
    <property type="component" value="Chromosome"/>
</dbReference>
<evidence type="ECO:0000313" key="1">
    <source>
        <dbReference type="EMBL" id="QFQ01531.1"/>
    </source>
</evidence>
<dbReference type="EMBL" id="CP045032">
    <property type="protein sequence ID" value="QFQ01531.1"/>
    <property type="molecule type" value="Genomic_DNA"/>
</dbReference>
<reference evidence="2" key="1">
    <citation type="submission" date="2019-10" db="EMBL/GenBank/DDBJ databases">
        <title>Complete genome sequence of Corynebacterium urogenitalis DSM 108747, isolated from the genital tract of a cow.</title>
        <authorList>
            <person name="Ruckert C."/>
            <person name="Ballas P."/>
            <person name="Wagener K."/>
            <person name="Drillich M."/>
            <person name="Kaempfer P."/>
            <person name="Busse H.-J."/>
            <person name="Ehling-Schulz M."/>
        </authorList>
    </citation>
    <scope>NUCLEOTIDE SEQUENCE [LARGE SCALE GENOMIC DNA]</scope>
    <source>
        <strain evidence="2">LMM 1652</strain>
    </source>
</reference>
<sequence length="312" mass="34623">MVDSISFGYLQPSPSVVSDLFFSFHTPTSECSIDLDNGPSGETLTCWSRGTNIRVTSNFKLDLQQALTDIGFEESAKATNPLGAALRWYCPSTATRYSTPFFPVQNNENSLDCLIDGWQVKESVDVQLVIGLRESPSAISSPASPSVVGSILLTSSCRLRVEGIGALPSVRIIDFAENNFANKNAQWEIRLEPDLEIHSTRGLSVYLNSRNRTTTRVLKSLRTKSPSSEAQLWLKFLQVEVRKTMAWFAASQALETDLSEFADDPDSFGYELDLLLHGLFPDEDRSTLAEKLLSNPGLMDARIHDLMEEQCN</sequence>
<accession>A0A5J6Z5A2</accession>
<dbReference type="AlphaFoldDB" id="A0A5J6Z5A2"/>
<gene>
    <name evidence="1" type="ORF">CUROG_00635</name>
</gene>
<dbReference type="KEGG" id="cuo:CUROG_00635"/>
<name>A0A5J6Z5A2_9CORY</name>
<evidence type="ECO:0000313" key="2">
    <source>
        <dbReference type="Proteomes" id="UP000326711"/>
    </source>
</evidence>
<proteinExistence type="predicted"/>
<protein>
    <submittedName>
        <fullName evidence="1">Uncharacterized protein</fullName>
    </submittedName>
</protein>
<dbReference type="RefSeq" id="WP_151902022.1">
    <property type="nucleotide sequence ID" value="NZ_CP045032.1"/>
</dbReference>